<dbReference type="SUPFAM" id="SSF51366">
    <property type="entry name" value="Ribulose-phoshate binding barrel"/>
    <property type="match status" value="1"/>
</dbReference>
<organism evidence="11 12">
    <name type="scientific">Mariniradius saccharolyticus AK6</name>
    <dbReference type="NCBI Taxonomy" id="1239962"/>
    <lineage>
        <taxon>Bacteria</taxon>
        <taxon>Pseudomonadati</taxon>
        <taxon>Bacteroidota</taxon>
        <taxon>Cytophagia</taxon>
        <taxon>Cytophagales</taxon>
        <taxon>Cyclobacteriaceae</taxon>
        <taxon>Mariniradius</taxon>
    </lineage>
</organism>
<comment type="catalytic activity">
    <reaction evidence="1 9">
        <text>N-(5-phospho-beta-D-ribosyl)anthranilate = 1-(2-carboxyphenylamino)-1-deoxy-D-ribulose 5-phosphate</text>
        <dbReference type="Rhea" id="RHEA:21540"/>
        <dbReference type="ChEBI" id="CHEBI:18277"/>
        <dbReference type="ChEBI" id="CHEBI:58613"/>
        <dbReference type="EC" id="5.3.1.24"/>
    </reaction>
</comment>
<evidence type="ECO:0000256" key="9">
    <source>
        <dbReference type="HAMAP-Rule" id="MF_00135"/>
    </source>
</evidence>
<dbReference type="Gene3D" id="3.20.20.70">
    <property type="entry name" value="Aldolase class I"/>
    <property type="match status" value="1"/>
</dbReference>
<dbReference type="InParanoid" id="M7X7W2"/>
<protein>
    <recommendedName>
        <fullName evidence="4 9">N-(5'-phosphoribosyl)anthranilate isomerase</fullName>
        <shortName evidence="9">PRAI</shortName>
        <ecNumber evidence="3 9">5.3.1.24</ecNumber>
    </recommendedName>
</protein>
<gene>
    <name evidence="9" type="primary">trpF</name>
    <name evidence="11" type="ORF">C943_04358</name>
</gene>
<name>M7X7W2_9BACT</name>
<reference evidence="11" key="1">
    <citation type="submission" date="2013-01" db="EMBL/GenBank/DDBJ databases">
        <title>Genome assembly of Mariniradius saccharolyticus AK6.</title>
        <authorList>
            <person name="Vaidya B."/>
            <person name="Khatri I."/>
            <person name="Tanuku N.R.S."/>
            <person name="Subramanian S."/>
            <person name="Pinnaka A."/>
        </authorList>
    </citation>
    <scope>NUCLEOTIDE SEQUENCE [LARGE SCALE GENOMIC DNA]</scope>
    <source>
        <strain evidence="11">AK6</strain>
    </source>
</reference>
<dbReference type="AlphaFoldDB" id="M7X7W2"/>
<comment type="similarity">
    <text evidence="9">Belongs to the TrpF family.</text>
</comment>
<feature type="domain" description="N-(5'phosphoribosyl) anthranilate isomerase (PRAI)" evidence="10">
    <location>
        <begin position="4"/>
        <end position="203"/>
    </location>
</feature>
<dbReference type="CDD" id="cd00405">
    <property type="entry name" value="PRAI"/>
    <property type="match status" value="1"/>
</dbReference>
<evidence type="ECO:0000256" key="1">
    <source>
        <dbReference type="ARBA" id="ARBA00001164"/>
    </source>
</evidence>
<dbReference type="eggNOG" id="COG0135">
    <property type="taxonomic scope" value="Bacteria"/>
</dbReference>
<dbReference type="GO" id="GO:0004640">
    <property type="term" value="F:phosphoribosylanthranilate isomerase activity"/>
    <property type="evidence" value="ECO:0007669"/>
    <property type="project" value="UniProtKB-UniRule"/>
</dbReference>
<evidence type="ECO:0000313" key="11">
    <source>
        <dbReference type="EMBL" id="EMS33480.1"/>
    </source>
</evidence>
<keyword evidence="5 9" id="KW-0028">Amino-acid biosynthesis</keyword>
<dbReference type="RefSeq" id="WP_008626276.1">
    <property type="nucleotide sequence ID" value="NZ_AMZY02000009.1"/>
</dbReference>
<evidence type="ECO:0000313" key="12">
    <source>
        <dbReference type="Proteomes" id="UP000010953"/>
    </source>
</evidence>
<dbReference type="InterPro" id="IPR013785">
    <property type="entry name" value="Aldolase_TIM"/>
</dbReference>
<evidence type="ECO:0000256" key="8">
    <source>
        <dbReference type="ARBA" id="ARBA00023235"/>
    </source>
</evidence>
<dbReference type="EMBL" id="AMZY02000009">
    <property type="protein sequence ID" value="EMS33480.1"/>
    <property type="molecule type" value="Genomic_DNA"/>
</dbReference>
<evidence type="ECO:0000259" key="10">
    <source>
        <dbReference type="Pfam" id="PF00697"/>
    </source>
</evidence>
<evidence type="ECO:0000256" key="7">
    <source>
        <dbReference type="ARBA" id="ARBA00023141"/>
    </source>
</evidence>
<dbReference type="InterPro" id="IPR001240">
    <property type="entry name" value="PRAI_dom"/>
</dbReference>
<dbReference type="OrthoDB" id="9786954at2"/>
<keyword evidence="6 9" id="KW-0822">Tryptophan biosynthesis</keyword>
<comment type="pathway">
    <text evidence="2 9">Amino-acid biosynthesis; L-tryptophan biosynthesis; L-tryptophan from chorismate: step 3/5.</text>
</comment>
<proteinExistence type="inferred from homology"/>
<dbReference type="EC" id="5.3.1.24" evidence="3 9"/>
<evidence type="ECO:0000256" key="4">
    <source>
        <dbReference type="ARBA" id="ARBA00022272"/>
    </source>
</evidence>
<evidence type="ECO:0000256" key="3">
    <source>
        <dbReference type="ARBA" id="ARBA00012572"/>
    </source>
</evidence>
<evidence type="ECO:0000256" key="5">
    <source>
        <dbReference type="ARBA" id="ARBA00022605"/>
    </source>
</evidence>
<dbReference type="HAMAP" id="MF_00135">
    <property type="entry name" value="PRAI"/>
    <property type="match status" value="1"/>
</dbReference>
<comment type="caution">
    <text evidence="11">The sequence shown here is derived from an EMBL/GenBank/DDBJ whole genome shotgun (WGS) entry which is preliminary data.</text>
</comment>
<dbReference type="Proteomes" id="UP000010953">
    <property type="component" value="Unassembled WGS sequence"/>
</dbReference>
<dbReference type="UniPathway" id="UPA00035">
    <property type="reaction ID" value="UER00042"/>
</dbReference>
<keyword evidence="12" id="KW-1185">Reference proteome</keyword>
<accession>M7X7W2</accession>
<keyword evidence="7 9" id="KW-0057">Aromatic amino acid biosynthesis</keyword>
<sequence length="208" mass="23693">MRLKVCGMRDPDNIRDLVEVVQPDWMGLIFYPPSPRFVENALAESIRNFRVNKVGVFVNASMEEISEKVGLFGLDAIQLHGDESPEFANMLKEKTGKSVWKVFLVGEEMDWEKLLPYQNIVDCFLFDTFSKSHGGSGKTFNWELLLDYPLPTPFMLSGGLAIEHADAIKDLQAKIPQMQGIDINSKFETKPGVKDISLVRKFWDYLKT</sequence>
<keyword evidence="8 9" id="KW-0413">Isomerase</keyword>
<dbReference type="STRING" id="1239962.C943_04358"/>
<dbReference type="PANTHER" id="PTHR42894">
    <property type="entry name" value="N-(5'-PHOSPHORIBOSYL)ANTHRANILATE ISOMERASE"/>
    <property type="match status" value="1"/>
</dbReference>
<dbReference type="Pfam" id="PF00697">
    <property type="entry name" value="PRAI"/>
    <property type="match status" value="1"/>
</dbReference>
<dbReference type="InterPro" id="IPR011060">
    <property type="entry name" value="RibuloseP-bd_barrel"/>
</dbReference>
<evidence type="ECO:0000256" key="6">
    <source>
        <dbReference type="ARBA" id="ARBA00022822"/>
    </source>
</evidence>
<dbReference type="InterPro" id="IPR044643">
    <property type="entry name" value="TrpF_fam"/>
</dbReference>
<dbReference type="GO" id="GO:0000162">
    <property type="term" value="P:L-tryptophan biosynthetic process"/>
    <property type="evidence" value="ECO:0007669"/>
    <property type="project" value="UniProtKB-UniRule"/>
</dbReference>
<evidence type="ECO:0000256" key="2">
    <source>
        <dbReference type="ARBA" id="ARBA00004664"/>
    </source>
</evidence>
<dbReference type="FunCoup" id="M7X7W2">
    <property type="interactions" value="224"/>
</dbReference>
<dbReference type="PANTHER" id="PTHR42894:SF1">
    <property type="entry name" value="N-(5'-PHOSPHORIBOSYL)ANTHRANILATE ISOMERASE"/>
    <property type="match status" value="1"/>
</dbReference>